<keyword evidence="2" id="KW-0970">Cilium biogenesis/degradation</keyword>
<dbReference type="InterPro" id="IPR029302">
    <property type="entry name" value="IFT43"/>
</dbReference>
<organism evidence="4">
    <name type="scientific">Wuchereria bancrofti</name>
    <dbReference type="NCBI Taxonomy" id="6293"/>
    <lineage>
        <taxon>Eukaryota</taxon>
        <taxon>Metazoa</taxon>
        <taxon>Ecdysozoa</taxon>
        <taxon>Nematoda</taxon>
        <taxon>Chromadorea</taxon>
        <taxon>Rhabditida</taxon>
        <taxon>Spirurina</taxon>
        <taxon>Spiruromorpha</taxon>
        <taxon>Filarioidea</taxon>
        <taxon>Onchocercidae</taxon>
        <taxon>Wuchereria</taxon>
    </lineage>
</organism>
<feature type="compositionally biased region" description="Acidic residues" evidence="3">
    <location>
        <begin position="226"/>
        <end position="243"/>
    </location>
</feature>
<sequence length="243" mass="27429">MDINIGIDSKPRVRRGRRRFADRLVTLAGDRSDDINDPGTINSNITLNVRVKERENSGTRKSPLGNIFKDTSTTAIKGLFCKESSYDLKDTIKRPLTGLFRRPTYRSNSKFGLKSENKAGTSIFASEASNCRNENVISQSLETPCFEGVLHDVANAPVINISQVSAVYQFDFMNAKNASLAKLDDIDLSLLSRFLCLEEEVNDEKVSWTWDYLFGSVSTEMRDEWTQDEERDDGDYEDGNLTK</sequence>
<dbReference type="Pfam" id="PF15305">
    <property type="entry name" value="IFT43"/>
    <property type="match status" value="1"/>
</dbReference>
<evidence type="ECO:0000313" key="4">
    <source>
        <dbReference type="WBParaSite" id="maker-PairedContig_905-snap-gene-4.32-mRNA-1"/>
    </source>
</evidence>
<evidence type="ECO:0000256" key="1">
    <source>
        <dbReference type="ARBA" id="ARBA00007563"/>
    </source>
</evidence>
<protein>
    <submittedName>
        <fullName evidence="4">Uncharacterized protein</fullName>
    </submittedName>
</protein>
<proteinExistence type="inferred from homology"/>
<feature type="region of interest" description="Disordered" evidence="3">
    <location>
        <begin position="223"/>
        <end position="243"/>
    </location>
</feature>
<dbReference type="GO" id="GO:0005929">
    <property type="term" value="C:cilium"/>
    <property type="evidence" value="ECO:0007669"/>
    <property type="project" value="TreeGrafter"/>
</dbReference>
<dbReference type="PANTHER" id="PTHR33724">
    <property type="entry name" value="INTRAFLAGELLAR TRANSPORT PROTEIN 43 HOMOLOG"/>
    <property type="match status" value="1"/>
</dbReference>
<reference evidence="4" key="1">
    <citation type="submission" date="2016-11" db="UniProtKB">
        <authorList>
            <consortium name="WormBaseParasite"/>
        </authorList>
    </citation>
    <scope>IDENTIFICATION</scope>
    <source>
        <strain evidence="4">pt0022</strain>
    </source>
</reference>
<dbReference type="GO" id="GO:0035721">
    <property type="term" value="P:intraciliary retrograde transport"/>
    <property type="evidence" value="ECO:0007669"/>
    <property type="project" value="TreeGrafter"/>
</dbReference>
<name>A0A1I8F0H2_WUCBA</name>
<comment type="similarity">
    <text evidence="1">Belongs to the IFT43 family.</text>
</comment>
<accession>A0A1I8F0H2</accession>
<dbReference type="GO" id="GO:0030991">
    <property type="term" value="C:intraciliary transport particle A"/>
    <property type="evidence" value="ECO:0007669"/>
    <property type="project" value="InterPro"/>
</dbReference>
<evidence type="ECO:0000256" key="2">
    <source>
        <dbReference type="ARBA" id="ARBA00022794"/>
    </source>
</evidence>
<dbReference type="AlphaFoldDB" id="A0A1I8F0H2"/>
<dbReference type="PANTHER" id="PTHR33724:SF1">
    <property type="entry name" value="INTRAFLAGELLAR TRANSPORT PROTEIN 43 HOMOLOG"/>
    <property type="match status" value="1"/>
</dbReference>
<dbReference type="WBParaSite" id="maker-PairedContig_905-snap-gene-4.32-mRNA-1">
    <property type="protein sequence ID" value="maker-PairedContig_905-snap-gene-4.32-mRNA-1"/>
    <property type="gene ID" value="maker-PairedContig_905-snap-gene-4.32"/>
</dbReference>
<evidence type="ECO:0000256" key="3">
    <source>
        <dbReference type="SAM" id="MobiDB-lite"/>
    </source>
</evidence>